<dbReference type="RefSeq" id="WP_128979300.1">
    <property type="nucleotide sequence ID" value="NZ_CP133762.1"/>
</dbReference>
<evidence type="ECO:0000256" key="1">
    <source>
        <dbReference type="ARBA" id="ARBA00022833"/>
    </source>
</evidence>
<sequence>MADDPLTALSAPAGSGHVLVLSPHLDDAVLSCGALLARLPGRRSSRASVTVMTVFTEGAPPPYTRAGRRFLRRTGRTDAEELYAERRTEDAAVLARLGVARVHAGFVDGLFRPVPAPGRLRRRVAGKVPELGHVYPTNRLHLSRGRVSPRDAETVRRVTDTVRELLQPGQGVLLAPLAVGGHVDHVLVRTAAVLSGLPAVFYSDFPYNVDEAPDPDFTGPLDATETSLGEGLDEKAELIRGYRTQVDTLFPGGVIPRVPEVYLLPAGVREAWTRTAGGPS</sequence>
<organism evidence="2 3">
    <name type="scientific">Streptomyces roseicoloratus</name>
    <dbReference type="NCBI Taxonomy" id="2508722"/>
    <lineage>
        <taxon>Bacteria</taxon>
        <taxon>Bacillati</taxon>
        <taxon>Actinomycetota</taxon>
        <taxon>Actinomycetes</taxon>
        <taxon>Kitasatosporales</taxon>
        <taxon>Streptomycetaceae</taxon>
        <taxon>Streptomyces</taxon>
    </lineage>
</organism>
<gene>
    <name evidence="2" type="ORF">RGF97_31165</name>
</gene>
<reference evidence="2 3" key="1">
    <citation type="submission" date="2023-09" db="EMBL/GenBank/DDBJ databases">
        <title>Complete genome of Streptomyces roseicoloratus T14.</title>
        <authorList>
            <person name="Bashizi T."/>
            <person name="Kim M.-J."/>
            <person name="Lee G."/>
            <person name="Tagele S.B."/>
            <person name="Shin J.-H."/>
        </authorList>
    </citation>
    <scope>NUCLEOTIDE SEQUENCE [LARGE SCALE GENOMIC DNA]</scope>
    <source>
        <strain evidence="2 3">T14</strain>
    </source>
</reference>
<dbReference type="EMBL" id="CP133762">
    <property type="protein sequence ID" value="WMX48368.1"/>
    <property type="molecule type" value="Genomic_DNA"/>
</dbReference>
<dbReference type="InterPro" id="IPR003737">
    <property type="entry name" value="GlcNAc_PI_deacetylase-related"/>
</dbReference>
<keyword evidence="1" id="KW-0862">Zinc</keyword>
<dbReference type="Gene3D" id="3.40.50.10320">
    <property type="entry name" value="LmbE-like"/>
    <property type="match status" value="1"/>
</dbReference>
<accession>A0ABY9S364</accession>
<protein>
    <submittedName>
        <fullName evidence="2">PIG-L family deacetylase</fullName>
    </submittedName>
</protein>
<dbReference type="InterPro" id="IPR024078">
    <property type="entry name" value="LmbE-like_dom_sf"/>
</dbReference>
<keyword evidence="3" id="KW-1185">Reference proteome</keyword>
<name>A0ABY9S364_9ACTN</name>
<proteinExistence type="predicted"/>
<dbReference type="Pfam" id="PF02585">
    <property type="entry name" value="PIG-L"/>
    <property type="match status" value="1"/>
</dbReference>
<evidence type="ECO:0000313" key="3">
    <source>
        <dbReference type="Proteomes" id="UP001250858"/>
    </source>
</evidence>
<dbReference type="SUPFAM" id="SSF102588">
    <property type="entry name" value="LmbE-like"/>
    <property type="match status" value="1"/>
</dbReference>
<evidence type="ECO:0000313" key="2">
    <source>
        <dbReference type="EMBL" id="WMX48368.1"/>
    </source>
</evidence>
<dbReference type="Proteomes" id="UP001250858">
    <property type="component" value="Chromosome"/>
</dbReference>